<dbReference type="SMART" id="SM00862">
    <property type="entry name" value="Trans_reg_C"/>
    <property type="match status" value="1"/>
</dbReference>
<dbReference type="EMBL" id="CP015136">
    <property type="protein sequence ID" value="AMY11116.1"/>
    <property type="molecule type" value="Genomic_DNA"/>
</dbReference>
<accession>A0A143PS08</accession>
<dbReference type="STRING" id="1855912.LuPra_04361"/>
<dbReference type="InterPro" id="IPR001867">
    <property type="entry name" value="OmpR/PhoB-type_DNA-bd"/>
</dbReference>
<dbReference type="SUPFAM" id="SSF49879">
    <property type="entry name" value="SMAD/FHA domain"/>
    <property type="match status" value="1"/>
</dbReference>
<dbReference type="Gene3D" id="2.60.200.20">
    <property type="match status" value="1"/>
</dbReference>
<protein>
    <submittedName>
        <fullName evidence="5">Oxoglutarate dehydrogenase inhibitor</fullName>
    </submittedName>
</protein>
<dbReference type="Pfam" id="PF00486">
    <property type="entry name" value="Trans_reg_C"/>
    <property type="match status" value="1"/>
</dbReference>
<evidence type="ECO:0000313" key="5">
    <source>
        <dbReference type="EMBL" id="AMY11116.1"/>
    </source>
</evidence>
<dbReference type="AlphaFoldDB" id="A0A143PS08"/>
<dbReference type="InterPro" id="IPR036388">
    <property type="entry name" value="WH-like_DNA-bd_sf"/>
</dbReference>
<dbReference type="GO" id="GO:0000160">
    <property type="term" value="P:phosphorelay signal transduction system"/>
    <property type="evidence" value="ECO:0007669"/>
    <property type="project" value="InterPro"/>
</dbReference>
<proteinExistence type="predicted"/>
<dbReference type="InterPro" id="IPR008984">
    <property type="entry name" value="SMAD_FHA_dom_sf"/>
</dbReference>
<feature type="DNA-binding region" description="OmpR/PhoB-type" evidence="2">
    <location>
        <begin position="1"/>
        <end position="98"/>
    </location>
</feature>
<dbReference type="Proteomes" id="UP000076079">
    <property type="component" value="Chromosome"/>
</dbReference>
<dbReference type="SMART" id="SM00240">
    <property type="entry name" value="FHA"/>
    <property type="match status" value="1"/>
</dbReference>
<reference evidence="6" key="2">
    <citation type="submission" date="2016-04" db="EMBL/GenBank/DDBJ databases">
        <title>First Complete Genome Sequence of a Subdivision 6 Acidobacterium.</title>
        <authorList>
            <person name="Huang S."/>
            <person name="Vieira S."/>
            <person name="Bunk B."/>
            <person name="Riedel T."/>
            <person name="Sproeer C."/>
            <person name="Overmann J."/>
        </authorList>
    </citation>
    <scope>NUCLEOTIDE SEQUENCE [LARGE SCALE GENOMIC DNA]</scope>
    <source>
        <strain evidence="6">DSM 100886 HEG_-6_39</strain>
    </source>
</reference>
<evidence type="ECO:0000256" key="1">
    <source>
        <dbReference type="ARBA" id="ARBA00023125"/>
    </source>
</evidence>
<dbReference type="PANTHER" id="PTHR23308">
    <property type="entry name" value="NUCLEAR INHIBITOR OF PROTEIN PHOSPHATASE-1"/>
    <property type="match status" value="1"/>
</dbReference>
<dbReference type="KEGG" id="abac:LuPra_04361"/>
<dbReference type="PROSITE" id="PS51755">
    <property type="entry name" value="OMPR_PHOB"/>
    <property type="match status" value="1"/>
</dbReference>
<dbReference type="InterPro" id="IPR000253">
    <property type="entry name" value="FHA_dom"/>
</dbReference>
<evidence type="ECO:0000256" key="2">
    <source>
        <dbReference type="PROSITE-ProRule" id="PRU01091"/>
    </source>
</evidence>
<organism evidence="5 6">
    <name type="scientific">Luteitalea pratensis</name>
    <dbReference type="NCBI Taxonomy" id="1855912"/>
    <lineage>
        <taxon>Bacteria</taxon>
        <taxon>Pseudomonadati</taxon>
        <taxon>Acidobacteriota</taxon>
        <taxon>Vicinamibacteria</taxon>
        <taxon>Vicinamibacterales</taxon>
        <taxon>Vicinamibacteraceae</taxon>
        <taxon>Luteitalea</taxon>
    </lineage>
</organism>
<keyword evidence="1 2" id="KW-0238">DNA-binding</keyword>
<dbReference type="Gene3D" id="1.10.10.10">
    <property type="entry name" value="Winged helix-like DNA-binding domain superfamily/Winged helix DNA-binding domain"/>
    <property type="match status" value="1"/>
</dbReference>
<dbReference type="PROSITE" id="PS50006">
    <property type="entry name" value="FHA_DOMAIN"/>
    <property type="match status" value="1"/>
</dbReference>
<sequence>MADRRFGAFTFHADRRQLVRDGANVHLTPKAFDLLALLIERAPSVVPKPEIHVRLWPDTFVSDATLVGLVKELRRALHDDHQGAIVRTAHRVGYAFADPAQAGAPSKPAFGATCWLESGPRRIPLPEGITMIGRDPDSTFWLDVAGVSRRHAQVVVEHGVASLEDLGSKNGTLVCDNPVRGRVTLRDGDPIQLATECLVFHSSDKGLPTVTQQVEPSRRDNEQNE</sequence>
<dbReference type="GO" id="GO:0003677">
    <property type="term" value="F:DNA binding"/>
    <property type="evidence" value="ECO:0007669"/>
    <property type="project" value="UniProtKB-UniRule"/>
</dbReference>
<evidence type="ECO:0000259" key="3">
    <source>
        <dbReference type="PROSITE" id="PS50006"/>
    </source>
</evidence>
<feature type="domain" description="OmpR/PhoB-type" evidence="4">
    <location>
        <begin position="1"/>
        <end position="98"/>
    </location>
</feature>
<reference evidence="5 6" key="1">
    <citation type="journal article" date="2016" name="Genome Announc.">
        <title>First Complete Genome Sequence of a Subdivision 6 Acidobacterium Strain.</title>
        <authorList>
            <person name="Huang S."/>
            <person name="Vieira S."/>
            <person name="Bunk B."/>
            <person name="Riedel T."/>
            <person name="Sproer C."/>
            <person name="Overmann J."/>
        </authorList>
    </citation>
    <scope>NUCLEOTIDE SEQUENCE [LARGE SCALE GENOMIC DNA]</scope>
    <source>
        <strain evidence="6">DSM 100886 HEG_-6_39</strain>
    </source>
</reference>
<evidence type="ECO:0000259" key="4">
    <source>
        <dbReference type="PROSITE" id="PS51755"/>
    </source>
</evidence>
<keyword evidence="6" id="KW-1185">Reference proteome</keyword>
<dbReference type="GO" id="GO:0006355">
    <property type="term" value="P:regulation of DNA-templated transcription"/>
    <property type="evidence" value="ECO:0007669"/>
    <property type="project" value="InterPro"/>
</dbReference>
<evidence type="ECO:0000313" key="6">
    <source>
        <dbReference type="Proteomes" id="UP000076079"/>
    </source>
</evidence>
<gene>
    <name evidence="5" type="primary">odhI</name>
    <name evidence="5" type="ORF">LuPra_04361</name>
</gene>
<dbReference type="InterPro" id="IPR050923">
    <property type="entry name" value="Cell_Proc_Reg/RNA_Proc"/>
</dbReference>
<dbReference type="RefSeq" id="WP_110172693.1">
    <property type="nucleotide sequence ID" value="NZ_CP015136.1"/>
</dbReference>
<dbReference type="InterPro" id="IPR016032">
    <property type="entry name" value="Sig_transdc_resp-reg_C-effctor"/>
</dbReference>
<dbReference type="CDD" id="cd00060">
    <property type="entry name" value="FHA"/>
    <property type="match status" value="1"/>
</dbReference>
<dbReference type="SUPFAM" id="SSF46894">
    <property type="entry name" value="C-terminal effector domain of the bipartite response regulators"/>
    <property type="match status" value="1"/>
</dbReference>
<dbReference type="CDD" id="cd00383">
    <property type="entry name" value="trans_reg_C"/>
    <property type="match status" value="1"/>
</dbReference>
<feature type="domain" description="FHA" evidence="3">
    <location>
        <begin position="130"/>
        <end position="179"/>
    </location>
</feature>
<name>A0A143PS08_LUTPR</name>
<dbReference type="OrthoDB" id="128177at2"/>
<dbReference type="Pfam" id="PF00498">
    <property type="entry name" value="FHA"/>
    <property type="match status" value="1"/>
</dbReference>